<evidence type="ECO:0000313" key="4">
    <source>
        <dbReference type="Proteomes" id="UP001156140"/>
    </source>
</evidence>
<dbReference type="Pfam" id="PF00106">
    <property type="entry name" value="adh_short"/>
    <property type="match status" value="1"/>
</dbReference>
<dbReference type="Gene3D" id="3.40.50.720">
    <property type="entry name" value="NAD(P)-binding Rossmann-like Domain"/>
    <property type="match status" value="1"/>
</dbReference>
<comment type="similarity">
    <text evidence="1">Belongs to the short-chain dehydrogenases/reductases (SDR) family.</text>
</comment>
<dbReference type="NCBIfam" id="NF004513">
    <property type="entry name" value="PRK05854.1"/>
    <property type="match status" value="1"/>
</dbReference>
<evidence type="ECO:0000256" key="1">
    <source>
        <dbReference type="ARBA" id="ARBA00006484"/>
    </source>
</evidence>
<evidence type="ECO:0000256" key="2">
    <source>
        <dbReference type="ARBA" id="ARBA00023002"/>
    </source>
</evidence>
<name>A0AA41QNH1_9HYPH</name>
<dbReference type="AlphaFoldDB" id="A0AA41QNH1"/>
<evidence type="ECO:0000313" key="3">
    <source>
        <dbReference type="EMBL" id="MCI0127790.1"/>
    </source>
</evidence>
<dbReference type="NCBIfam" id="NF004846">
    <property type="entry name" value="PRK06197.1"/>
    <property type="match status" value="1"/>
</dbReference>
<dbReference type="InterPro" id="IPR036291">
    <property type="entry name" value="NAD(P)-bd_dom_sf"/>
</dbReference>
<dbReference type="Proteomes" id="UP001156140">
    <property type="component" value="Unassembled WGS sequence"/>
</dbReference>
<keyword evidence="4" id="KW-1185">Reference proteome</keyword>
<protein>
    <submittedName>
        <fullName evidence="3">Oxidoreductase</fullName>
    </submittedName>
</protein>
<comment type="caution">
    <text evidence="3">The sequence shown here is derived from an EMBL/GenBank/DDBJ whole genome shotgun (WGS) entry which is preliminary data.</text>
</comment>
<dbReference type="RefSeq" id="WP_281736151.1">
    <property type="nucleotide sequence ID" value="NZ_JAKETQ010000001.1"/>
</dbReference>
<organism evidence="3 4">
    <name type="scientific">Paradevosia shaoguanensis</name>
    <dbReference type="NCBI Taxonomy" id="1335043"/>
    <lineage>
        <taxon>Bacteria</taxon>
        <taxon>Pseudomonadati</taxon>
        <taxon>Pseudomonadota</taxon>
        <taxon>Alphaproteobacteria</taxon>
        <taxon>Hyphomicrobiales</taxon>
        <taxon>Devosiaceae</taxon>
        <taxon>Paradevosia</taxon>
    </lineage>
</organism>
<dbReference type="SUPFAM" id="SSF51735">
    <property type="entry name" value="NAD(P)-binding Rossmann-fold domains"/>
    <property type="match status" value="1"/>
</dbReference>
<reference evidence="3" key="1">
    <citation type="submission" date="2022-03" db="EMBL/GenBank/DDBJ databases">
        <title>The complete genome sequence of a Methyloterrigena soli.</title>
        <authorList>
            <person name="Zi Z."/>
        </authorList>
    </citation>
    <scope>NUCLEOTIDE SEQUENCE</scope>
    <source>
        <strain evidence="3">M48</strain>
    </source>
</reference>
<proteinExistence type="inferred from homology"/>
<gene>
    <name evidence="3" type="ORF">ML536_13235</name>
</gene>
<dbReference type="GO" id="GO:0016491">
    <property type="term" value="F:oxidoreductase activity"/>
    <property type="evidence" value="ECO:0007669"/>
    <property type="project" value="UniProtKB-KW"/>
</dbReference>
<accession>A0AA41QNH1</accession>
<dbReference type="InterPro" id="IPR002347">
    <property type="entry name" value="SDR_fam"/>
</dbReference>
<dbReference type="PRINTS" id="PR00081">
    <property type="entry name" value="GDHRDH"/>
</dbReference>
<dbReference type="PANTHER" id="PTHR24320:SF148">
    <property type="entry name" value="NAD(P)-BINDING ROSSMANN-FOLD SUPERFAMILY PROTEIN"/>
    <property type="match status" value="1"/>
</dbReference>
<sequence>MAHWTAADIPDQTGRTIVITGANSGLGYVSALELARHGADVVMVVRDPSKGETARRAILTAVPNAKVELALADLADLDSIAAFASGFVASGRRLDVLMNNAGIMMPPRRVTKQGFELQFGTNHLAHFALTLRLLPAFAGSADARVVTMSSGLHKSGHIHFDDLGAVKTYSRSGAYSQSKIANVYFALELDRLLRAEKLPIKSVLAHPGYASTNLQSTGPTGFMSWLLKFGNAFMAQPPEMGALPQLYAATAPGVEGGQFYGPDGRNEMKGYPTLVQPVDRAKDPAIARRLWTVSEEVTGVRWP</sequence>
<dbReference type="PANTHER" id="PTHR24320">
    <property type="entry name" value="RETINOL DEHYDROGENASE"/>
    <property type="match status" value="1"/>
</dbReference>
<dbReference type="CDD" id="cd05327">
    <property type="entry name" value="retinol-DH_like_SDR_c_like"/>
    <property type="match status" value="1"/>
</dbReference>
<keyword evidence="2" id="KW-0560">Oxidoreductase</keyword>
<dbReference type="EMBL" id="JALAZD010000001">
    <property type="protein sequence ID" value="MCI0127790.1"/>
    <property type="molecule type" value="Genomic_DNA"/>
</dbReference>